<dbReference type="PANTHER" id="PTHR43133">
    <property type="entry name" value="RNA POLYMERASE ECF-TYPE SIGMA FACTO"/>
    <property type="match status" value="1"/>
</dbReference>
<keyword evidence="4" id="KW-0238">DNA-binding</keyword>
<organism evidence="8 9">
    <name type="scientific">Ruminococcus flavefaciens</name>
    <dbReference type="NCBI Taxonomy" id="1265"/>
    <lineage>
        <taxon>Bacteria</taxon>
        <taxon>Bacillati</taxon>
        <taxon>Bacillota</taxon>
        <taxon>Clostridia</taxon>
        <taxon>Eubacteriales</taxon>
        <taxon>Oscillospiraceae</taxon>
        <taxon>Ruminococcus</taxon>
    </lineage>
</organism>
<dbReference type="GO" id="GO:0016987">
    <property type="term" value="F:sigma factor activity"/>
    <property type="evidence" value="ECO:0007669"/>
    <property type="project" value="UniProtKB-KW"/>
</dbReference>
<dbReference type="CDD" id="cd06171">
    <property type="entry name" value="Sigma70_r4"/>
    <property type="match status" value="1"/>
</dbReference>
<dbReference type="NCBIfam" id="TIGR02937">
    <property type="entry name" value="sigma70-ECF"/>
    <property type="match status" value="1"/>
</dbReference>
<accession>A0A315XYX8</accession>
<sequence length="188" mass="21479">MTDQQLRRLLSSSPEKAHRLIFDEYYNYVYTIVFNRLRSLGTPEDIDECISDVFAEIFTKYNSESSHSGNIKGFVSAIARNRSVDTFRRLNSGIKASVSLDADEAVQLSSDERIDEQAERTETAHALLDAVKSLGEPDSTIIIQKYYYGRSSEDIGDMIDMKPNTVRKRLSRALSRLRDILREDDEGR</sequence>
<dbReference type="InterPro" id="IPR013325">
    <property type="entry name" value="RNA_pol_sigma_r2"/>
</dbReference>
<dbReference type="Pfam" id="PF04542">
    <property type="entry name" value="Sigma70_r2"/>
    <property type="match status" value="1"/>
</dbReference>
<evidence type="ECO:0000313" key="8">
    <source>
        <dbReference type="EMBL" id="PWJ11848.1"/>
    </source>
</evidence>
<dbReference type="Pfam" id="PF08281">
    <property type="entry name" value="Sigma70_r4_2"/>
    <property type="match status" value="1"/>
</dbReference>
<dbReference type="InterPro" id="IPR014284">
    <property type="entry name" value="RNA_pol_sigma-70_dom"/>
</dbReference>
<dbReference type="AlphaFoldDB" id="A0A315XYX8"/>
<dbReference type="InterPro" id="IPR013324">
    <property type="entry name" value="RNA_pol_sigma_r3/r4-like"/>
</dbReference>
<proteinExistence type="inferred from homology"/>
<dbReference type="Gene3D" id="1.10.10.10">
    <property type="entry name" value="Winged helix-like DNA-binding domain superfamily/Winged helix DNA-binding domain"/>
    <property type="match status" value="1"/>
</dbReference>
<comment type="similarity">
    <text evidence="1">Belongs to the sigma-70 factor family. ECF subfamily.</text>
</comment>
<keyword evidence="2" id="KW-0805">Transcription regulation</keyword>
<reference evidence="8 9" key="1">
    <citation type="submission" date="2018-05" db="EMBL/GenBank/DDBJ databases">
        <title>The Hungate 1000. A catalogue of reference genomes from the rumen microbiome.</title>
        <authorList>
            <person name="Kelly W."/>
        </authorList>
    </citation>
    <scope>NUCLEOTIDE SEQUENCE [LARGE SCALE GENOMIC DNA]</scope>
    <source>
        <strain evidence="8 9">SAb67</strain>
    </source>
</reference>
<comment type="caution">
    <text evidence="8">The sequence shown here is derived from an EMBL/GenBank/DDBJ whole genome shotgun (WGS) entry which is preliminary data.</text>
</comment>
<evidence type="ECO:0000256" key="1">
    <source>
        <dbReference type="ARBA" id="ARBA00010641"/>
    </source>
</evidence>
<dbReference type="EMBL" id="QGDI01000008">
    <property type="protein sequence ID" value="PWJ11848.1"/>
    <property type="molecule type" value="Genomic_DNA"/>
</dbReference>
<dbReference type="InterPro" id="IPR013249">
    <property type="entry name" value="RNA_pol_sigma70_r4_t2"/>
</dbReference>
<dbReference type="SUPFAM" id="SSF88946">
    <property type="entry name" value="Sigma2 domain of RNA polymerase sigma factors"/>
    <property type="match status" value="1"/>
</dbReference>
<dbReference type="Gene3D" id="1.10.1740.10">
    <property type="match status" value="1"/>
</dbReference>
<keyword evidence="5" id="KW-0804">Transcription</keyword>
<dbReference type="SUPFAM" id="SSF88659">
    <property type="entry name" value="Sigma3 and sigma4 domains of RNA polymerase sigma factors"/>
    <property type="match status" value="1"/>
</dbReference>
<evidence type="ECO:0000256" key="4">
    <source>
        <dbReference type="ARBA" id="ARBA00023125"/>
    </source>
</evidence>
<dbReference type="InterPro" id="IPR036388">
    <property type="entry name" value="WH-like_DNA-bd_sf"/>
</dbReference>
<evidence type="ECO:0000256" key="5">
    <source>
        <dbReference type="ARBA" id="ARBA00023163"/>
    </source>
</evidence>
<evidence type="ECO:0000259" key="6">
    <source>
        <dbReference type="Pfam" id="PF04542"/>
    </source>
</evidence>
<feature type="domain" description="RNA polymerase sigma factor 70 region 4 type 2" evidence="7">
    <location>
        <begin position="126"/>
        <end position="177"/>
    </location>
</feature>
<evidence type="ECO:0000259" key="7">
    <source>
        <dbReference type="Pfam" id="PF08281"/>
    </source>
</evidence>
<feature type="domain" description="RNA polymerase sigma-70 region 2" evidence="6">
    <location>
        <begin position="22"/>
        <end position="90"/>
    </location>
</feature>
<dbReference type="InterPro" id="IPR007627">
    <property type="entry name" value="RNA_pol_sigma70_r2"/>
</dbReference>
<evidence type="ECO:0000256" key="2">
    <source>
        <dbReference type="ARBA" id="ARBA00023015"/>
    </source>
</evidence>
<dbReference type="Proteomes" id="UP000245720">
    <property type="component" value="Unassembled WGS sequence"/>
</dbReference>
<dbReference type="GO" id="GO:0006352">
    <property type="term" value="P:DNA-templated transcription initiation"/>
    <property type="evidence" value="ECO:0007669"/>
    <property type="project" value="InterPro"/>
</dbReference>
<name>A0A315XYX8_RUMFL</name>
<evidence type="ECO:0000313" key="9">
    <source>
        <dbReference type="Proteomes" id="UP000245720"/>
    </source>
</evidence>
<gene>
    <name evidence="8" type="ORF">IE37_02112</name>
</gene>
<dbReference type="RefSeq" id="WP_109726873.1">
    <property type="nucleotide sequence ID" value="NZ_QGDI01000008.1"/>
</dbReference>
<evidence type="ECO:0000256" key="3">
    <source>
        <dbReference type="ARBA" id="ARBA00023082"/>
    </source>
</evidence>
<dbReference type="InterPro" id="IPR039425">
    <property type="entry name" value="RNA_pol_sigma-70-like"/>
</dbReference>
<keyword evidence="3" id="KW-0731">Sigma factor</keyword>
<dbReference type="OrthoDB" id="1820736at2"/>
<dbReference type="GO" id="GO:0003677">
    <property type="term" value="F:DNA binding"/>
    <property type="evidence" value="ECO:0007669"/>
    <property type="project" value="UniProtKB-KW"/>
</dbReference>
<dbReference type="PANTHER" id="PTHR43133:SF8">
    <property type="entry name" value="RNA POLYMERASE SIGMA FACTOR HI_1459-RELATED"/>
    <property type="match status" value="1"/>
</dbReference>
<protein>
    <submittedName>
        <fullName evidence="8">RNA polymerase sigma-70 factor (ECF subfamily)</fullName>
    </submittedName>
</protein>